<gene>
    <name evidence="1" type="ORF">CLV40_104270</name>
</gene>
<dbReference type="EMBL" id="PTIX01000004">
    <property type="protein sequence ID" value="PPK69022.1"/>
    <property type="molecule type" value="Genomic_DNA"/>
</dbReference>
<reference evidence="1 2" key="1">
    <citation type="submission" date="2018-02" db="EMBL/GenBank/DDBJ databases">
        <title>Genomic Encyclopedia of Archaeal and Bacterial Type Strains, Phase II (KMG-II): from individual species to whole genera.</title>
        <authorList>
            <person name="Goeker M."/>
        </authorList>
    </citation>
    <scope>NUCLEOTIDE SEQUENCE [LARGE SCALE GENOMIC DNA]</scope>
    <source>
        <strain evidence="1 2">YU 961-1</strain>
    </source>
</reference>
<organism evidence="1 2">
    <name type="scientific">Actinokineospora auranticolor</name>
    <dbReference type="NCBI Taxonomy" id="155976"/>
    <lineage>
        <taxon>Bacteria</taxon>
        <taxon>Bacillati</taxon>
        <taxon>Actinomycetota</taxon>
        <taxon>Actinomycetes</taxon>
        <taxon>Pseudonocardiales</taxon>
        <taxon>Pseudonocardiaceae</taxon>
        <taxon>Actinokineospora</taxon>
    </lineage>
</organism>
<proteinExistence type="predicted"/>
<accession>A0A2S6GUV4</accession>
<dbReference type="Proteomes" id="UP000239203">
    <property type="component" value="Unassembled WGS sequence"/>
</dbReference>
<comment type="caution">
    <text evidence="1">The sequence shown here is derived from an EMBL/GenBank/DDBJ whole genome shotgun (WGS) entry which is preliminary data.</text>
</comment>
<dbReference type="AlphaFoldDB" id="A0A2S6GUV4"/>
<name>A0A2S6GUV4_9PSEU</name>
<dbReference type="InterPro" id="IPR007362">
    <property type="entry name" value="DUF429"/>
</dbReference>
<dbReference type="OrthoDB" id="9811476at2"/>
<keyword evidence="2" id="KW-1185">Reference proteome</keyword>
<evidence type="ECO:0000313" key="1">
    <source>
        <dbReference type="EMBL" id="PPK69022.1"/>
    </source>
</evidence>
<dbReference type="Pfam" id="PF04250">
    <property type="entry name" value="DUF429"/>
    <property type="match status" value="1"/>
</dbReference>
<evidence type="ECO:0000313" key="2">
    <source>
        <dbReference type="Proteomes" id="UP000239203"/>
    </source>
</evidence>
<protein>
    <submittedName>
        <fullName evidence="1">Putative RNase H-like nuclease</fullName>
    </submittedName>
</protein>
<sequence>MTEVQTARSVAGVDGMPGGWVVATVRPDRSVQWASARTAAEVVDLTAECAAVGVDIPMGLSDKGLRACDIEARLRLGNARASVFYAPVRAVLSATTYSQACDISAAWTTMGHRISKQTWAILPRIRDWDALRADDRVVEVHPEVSFRALAPEVEFASKRTAIGLGQRVAALRGFVDAAGAMTGAPAPAGPDDAMDALVAAWSATRWSDRTAEVLGGEPDPSTGQPMRMVV</sequence>
<dbReference type="RefSeq" id="WP_104478549.1">
    <property type="nucleotide sequence ID" value="NZ_CP154825.1"/>
</dbReference>